<dbReference type="NCBIfam" id="TIGR01976">
    <property type="entry name" value="am_tr_V_VC1184"/>
    <property type="match status" value="1"/>
</dbReference>
<gene>
    <name evidence="3" type="ORF">EV382_0751</name>
</gene>
<dbReference type="InterPro" id="IPR015424">
    <property type="entry name" value="PyrdxlP-dep_Trfase"/>
</dbReference>
<dbReference type="Pfam" id="PF00266">
    <property type="entry name" value="Aminotran_5"/>
    <property type="match status" value="1"/>
</dbReference>
<proteinExistence type="predicted"/>
<dbReference type="InterPro" id="IPR015421">
    <property type="entry name" value="PyrdxlP-dep_Trfase_major"/>
</dbReference>
<dbReference type="AlphaFoldDB" id="A0A4Q7U987"/>
<comment type="caution">
    <text evidence="3">The sequence shown here is derived from an EMBL/GenBank/DDBJ whole genome shotgun (WGS) entry which is preliminary data.</text>
</comment>
<dbReference type="Gene3D" id="3.90.1150.10">
    <property type="entry name" value="Aspartate Aminotransferase, domain 1"/>
    <property type="match status" value="1"/>
</dbReference>
<keyword evidence="4" id="KW-1185">Reference proteome</keyword>
<evidence type="ECO:0000256" key="1">
    <source>
        <dbReference type="SAM" id="MobiDB-lite"/>
    </source>
</evidence>
<reference evidence="3 4" key="1">
    <citation type="submission" date="2019-02" db="EMBL/GenBank/DDBJ databases">
        <title>Sequencing the genomes of 1000 actinobacteria strains.</title>
        <authorList>
            <person name="Klenk H.-P."/>
        </authorList>
    </citation>
    <scope>NUCLEOTIDE SEQUENCE [LARGE SCALE GENOMIC DNA]</scope>
    <source>
        <strain evidence="3 4">DSM 45888</strain>
    </source>
</reference>
<dbReference type="PANTHER" id="PTHR43586:SF21">
    <property type="entry name" value="PYRIDOXAL PHOSPHATE (PLP)-DEPENDENT ASPARTATE AMINOTRANSFERASE SUPERFAMILY"/>
    <property type="match status" value="1"/>
</dbReference>
<dbReference type="Proteomes" id="UP000293781">
    <property type="component" value="Unassembled WGS sequence"/>
</dbReference>
<evidence type="ECO:0000313" key="4">
    <source>
        <dbReference type="Proteomes" id="UP000293781"/>
    </source>
</evidence>
<evidence type="ECO:0000259" key="2">
    <source>
        <dbReference type="Pfam" id="PF00266"/>
    </source>
</evidence>
<organism evidence="3 4">
    <name type="scientific">Micromonospora violae</name>
    <dbReference type="NCBI Taxonomy" id="1278207"/>
    <lineage>
        <taxon>Bacteria</taxon>
        <taxon>Bacillati</taxon>
        <taxon>Actinomycetota</taxon>
        <taxon>Actinomycetes</taxon>
        <taxon>Micromonosporales</taxon>
        <taxon>Micromonosporaceae</taxon>
        <taxon>Micromonospora</taxon>
    </lineage>
</organism>
<protein>
    <submittedName>
        <fullName evidence="3">Cysteine desulfurase family protein (TIGR01976 family)</fullName>
    </submittedName>
</protein>
<dbReference type="Gene3D" id="3.40.640.10">
    <property type="entry name" value="Type I PLP-dependent aspartate aminotransferase-like (Major domain)"/>
    <property type="match status" value="1"/>
</dbReference>
<sequence length="442" mass="45883">MAGRFVTSPRVRDARDSTDEATASVEAAPARVRDMPFDIARTRAAYPALAEGFVHFDGAGGTQTAAGVIDAVTDAMRSAVGNRSAANVAGRRSLELVAGARSAVADLLGADPAGVVLGPSATALTYKLARTLGAAWRPGDEVVVSRLDHDANVRPWVQAAEAAGATVRWAEVDRHTGELPAAQYADLVGERTRLVAVTAGSNAIGTMPDVSAIARTAHAVGALVHVDGVHSVPHGPTDLTSLGADVLVTSAYKWSGPHLAAMVADPALWARLRPAKLVPSSDAVPDRFEYGTPSFPLLAGMAAAVDHLAGLDPDAVGDRRARLRAGLAAAQAHEEALLDRLLAGLAQRPAVTVYGSPARRCPTVSFRVAGLSPAATQEALGAAGFCLSVGDYYAYEYFQLMGLRDSGGAVRASIYHYNTADEVDRLLAELDALAERAGRMAG</sequence>
<feature type="region of interest" description="Disordered" evidence="1">
    <location>
        <begin position="1"/>
        <end position="25"/>
    </location>
</feature>
<dbReference type="PANTHER" id="PTHR43586">
    <property type="entry name" value="CYSTEINE DESULFURASE"/>
    <property type="match status" value="1"/>
</dbReference>
<dbReference type="InterPro" id="IPR011340">
    <property type="entry name" value="Cys_dSase-rel"/>
</dbReference>
<dbReference type="InterPro" id="IPR015422">
    <property type="entry name" value="PyrdxlP-dep_Trfase_small"/>
</dbReference>
<dbReference type="SUPFAM" id="SSF53383">
    <property type="entry name" value="PLP-dependent transferases"/>
    <property type="match status" value="1"/>
</dbReference>
<evidence type="ECO:0000313" key="3">
    <source>
        <dbReference type="EMBL" id="RZT77602.1"/>
    </source>
</evidence>
<dbReference type="InterPro" id="IPR000192">
    <property type="entry name" value="Aminotrans_V_dom"/>
</dbReference>
<dbReference type="EMBL" id="SHKK01000001">
    <property type="protein sequence ID" value="RZT77602.1"/>
    <property type="molecule type" value="Genomic_DNA"/>
</dbReference>
<accession>A0A4Q7U987</accession>
<feature type="domain" description="Aminotransferase class V" evidence="2">
    <location>
        <begin position="55"/>
        <end position="426"/>
    </location>
</feature>
<name>A0A4Q7U987_9ACTN</name>